<evidence type="ECO:0000256" key="1">
    <source>
        <dbReference type="ARBA" id="ARBA00001933"/>
    </source>
</evidence>
<gene>
    <name evidence="4" type="ORF">IAC50_05240</name>
</gene>
<comment type="similarity">
    <text evidence="3">Belongs to the class-III pyridoxal-phosphate-dependent aminotransferase family.</text>
</comment>
<dbReference type="EC" id="2.6.1.82" evidence="4"/>
<dbReference type="InterPro" id="IPR015421">
    <property type="entry name" value="PyrdxlP-dep_Trfase_major"/>
</dbReference>
<dbReference type="Gene3D" id="3.90.1150.10">
    <property type="entry name" value="Aspartate Aminotransferase, domain 1"/>
    <property type="match status" value="1"/>
</dbReference>
<dbReference type="PANTHER" id="PTHR11986">
    <property type="entry name" value="AMINOTRANSFERASE CLASS III"/>
    <property type="match status" value="1"/>
</dbReference>
<dbReference type="CDD" id="cd00610">
    <property type="entry name" value="OAT_like"/>
    <property type="match status" value="1"/>
</dbReference>
<protein>
    <submittedName>
        <fullName evidence="4">Putrescine aminotransferase</fullName>
        <ecNumber evidence="4">2.6.1.82</ecNumber>
    </submittedName>
</protein>
<dbReference type="GO" id="GO:0033094">
    <property type="term" value="F:putrescine--2-oxoglutarate transaminase activity"/>
    <property type="evidence" value="ECO:0007669"/>
    <property type="project" value="UniProtKB-EC"/>
</dbReference>
<evidence type="ECO:0000313" key="4">
    <source>
        <dbReference type="EMBL" id="HIU25881.1"/>
    </source>
</evidence>
<dbReference type="Proteomes" id="UP000824090">
    <property type="component" value="Unassembled WGS sequence"/>
</dbReference>
<dbReference type="InterPro" id="IPR005814">
    <property type="entry name" value="Aminotrans_3"/>
</dbReference>
<dbReference type="GO" id="GO:0009447">
    <property type="term" value="P:putrescine catabolic process"/>
    <property type="evidence" value="ECO:0007669"/>
    <property type="project" value="TreeGrafter"/>
</dbReference>
<dbReference type="FunFam" id="3.40.640.10:FF:000004">
    <property type="entry name" value="Acetylornithine aminotransferase"/>
    <property type="match status" value="1"/>
</dbReference>
<proteinExistence type="inferred from homology"/>
<organism evidence="4 5">
    <name type="scientific">Candidatus Allocopromorpha excrementigallinarum</name>
    <dbReference type="NCBI Taxonomy" id="2840742"/>
    <lineage>
        <taxon>Bacteria</taxon>
        <taxon>Bacillati</taxon>
        <taxon>Bacillota</taxon>
        <taxon>Clostridia</taxon>
        <taxon>Eubacteriales</taxon>
        <taxon>Eubacteriaceae</taxon>
        <taxon>Eubacteriaceae incertae sedis</taxon>
        <taxon>Candidatus Allocopromorpha</taxon>
    </lineage>
</organism>
<dbReference type="AlphaFoldDB" id="A0A9D1L6L9"/>
<dbReference type="Pfam" id="PF00202">
    <property type="entry name" value="Aminotran_3"/>
    <property type="match status" value="1"/>
</dbReference>
<reference evidence="4" key="2">
    <citation type="journal article" date="2021" name="PeerJ">
        <title>Extensive microbial diversity within the chicken gut microbiome revealed by metagenomics and culture.</title>
        <authorList>
            <person name="Gilroy R."/>
            <person name="Ravi A."/>
            <person name="Getino M."/>
            <person name="Pursley I."/>
            <person name="Horton D.L."/>
            <person name="Alikhan N.F."/>
            <person name="Baker D."/>
            <person name="Gharbi K."/>
            <person name="Hall N."/>
            <person name="Watson M."/>
            <person name="Adriaenssens E.M."/>
            <person name="Foster-Nyarko E."/>
            <person name="Jarju S."/>
            <person name="Secka A."/>
            <person name="Antonio M."/>
            <person name="Oren A."/>
            <person name="Chaudhuri R.R."/>
            <person name="La Ragione R."/>
            <person name="Hildebrand F."/>
            <person name="Pallen M.J."/>
        </authorList>
    </citation>
    <scope>NUCLEOTIDE SEQUENCE</scope>
    <source>
        <strain evidence="4">ChiHcec3-6078</strain>
    </source>
</reference>
<dbReference type="PROSITE" id="PS00600">
    <property type="entry name" value="AA_TRANSFER_CLASS_3"/>
    <property type="match status" value="1"/>
</dbReference>
<evidence type="ECO:0000256" key="2">
    <source>
        <dbReference type="ARBA" id="ARBA00022898"/>
    </source>
</evidence>
<evidence type="ECO:0000256" key="3">
    <source>
        <dbReference type="RuleBase" id="RU003560"/>
    </source>
</evidence>
<dbReference type="PIRSF" id="PIRSF000521">
    <property type="entry name" value="Transaminase_4ab_Lys_Orn"/>
    <property type="match status" value="1"/>
</dbReference>
<reference evidence="4" key="1">
    <citation type="submission" date="2020-10" db="EMBL/GenBank/DDBJ databases">
        <authorList>
            <person name="Gilroy R."/>
        </authorList>
    </citation>
    <scope>NUCLEOTIDE SEQUENCE</scope>
    <source>
        <strain evidence="4">ChiHcec3-6078</strain>
    </source>
</reference>
<comment type="caution">
    <text evidence="4">The sequence shown here is derived from an EMBL/GenBank/DDBJ whole genome shotgun (WGS) entry which is preliminary data.</text>
</comment>
<dbReference type="SUPFAM" id="SSF53383">
    <property type="entry name" value="PLP-dependent transferases"/>
    <property type="match status" value="1"/>
</dbReference>
<name>A0A9D1L6L9_9FIRM</name>
<dbReference type="NCBIfam" id="NF008570">
    <property type="entry name" value="PRK11522.1"/>
    <property type="match status" value="1"/>
</dbReference>
<keyword evidence="4" id="KW-0808">Transferase</keyword>
<dbReference type="GO" id="GO:0042802">
    <property type="term" value="F:identical protein binding"/>
    <property type="evidence" value="ECO:0007669"/>
    <property type="project" value="TreeGrafter"/>
</dbReference>
<dbReference type="InterPro" id="IPR050103">
    <property type="entry name" value="Class-III_PLP-dep_AT"/>
</dbReference>
<dbReference type="GO" id="GO:0030170">
    <property type="term" value="F:pyridoxal phosphate binding"/>
    <property type="evidence" value="ECO:0007669"/>
    <property type="project" value="InterPro"/>
</dbReference>
<dbReference type="EMBL" id="DVMP01000095">
    <property type="protein sequence ID" value="HIU25881.1"/>
    <property type="molecule type" value="Genomic_DNA"/>
</dbReference>
<dbReference type="PANTHER" id="PTHR11986:SF112">
    <property type="entry name" value="PUTRESCINE AMINOTRANSFERASE"/>
    <property type="match status" value="1"/>
</dbReference>
<evidence type="ECO:0000313" key="5">
    <source>
        <dbReference type="Proteomes" id="UP000824090"/>
    </source>
</evidence>
<keyword evidence="4" id="KW-0032">Aminotransferase</keyword>
<dbReference type="InterPro" id="IPR049704">
    <property type="entry name" value="Aminotrans_3_PPA_site"/>
</dbReference>
<comment type="cofactor">
    <cofactor evidence="1">
        <name>pyridoxal 5'-phosphate</name>
        <dbReference type="ChEBI" id="CHEBI:597326"/>
    </cofactor>
</comment>
<accession>A0A9D1L6L9</accession>
<dbReference type="InterPro" id="IPR015422">
    <property type="entry name" value="PyrdxlP-dep_Trfase_small"/>
</dbReference>
<keyword evidence="2 3" id="KW-0663">Pyridoxal phosphate</keyword>
<dbReference type="Gene3D" id="3.40.640.10">
    <property type="entry name" value="Type I PLP-dependent aspartate aminotransferase-like (Major domain)"/>
    <property type="match status" value="1"/>
</dbReference>
<sequence length="449" mass="49899">MRKSKEDVLKYSEHALEVIYKDSMNEEEQKEFTKEVADNFNHYVNPGTLEYRKSAAEDFMSIEWKDEADGFCDLKGRKYIDWLGGFGVFSHGHRHPKVVEAVKQQLSKQALGSAELLDANRCMLAKILADITPGDMQYTFFTSSGTESVECAMKMAMMATGRKYFITGTQDFHGKSLGALSLTGKGVYREPFLPLLNGVRHVPFGDFDYLKKTVESMAYIGELPAAMIFEPIEGEIGVIIPPDDYFPKVRALCDEYDILLIDDEVQTGLGRTGKLFAIDHWDVEPDIICLAKAMGGGVMPLSATVSTKRCYEPYMYENPWMHSTTTGGNPLACAAGIAGMNVLLQEDLASQAAEKGEYIMEKLEALKSKFSNILIDVRGKGLLIVMEFCDDEKGYQVVTEMFAKGVLLSGTETNAHAIRIEPPLTITYEHIDTGLEKLEESLSTVAARA</sequence>
<dbReference type="InterPro" id="IPR015424">
    <property type="entry name" value="PyrdxlP-dep_Trfase"/>
</dbReference>